<evidence type="ECO:0000256" key="1">
    <source>
        <dbReference type="SAM" id="MobiDB-lite"/>
    </source>
</evidence>
<evidence type="ECO:0000256" key="2">
    <source>
        <dbReference type="SAM" id="Phobius"/>
    </source>
</evidence>
<proteinExistence type="predicted"/>
<feature type="compositionally biased region" description="Basic and acidic residues" evidence="1">
    <location>
        <begin position="225"/>
        <end position="241"/>
    </location>
</feature>
<feature type="region of interest" description="Disordered" evidence="1">
    <location>
        <begin position="1"/>
        <end position="129"/>
    </location>
</feature>
<keyword evidence="2" id="KW-1133">Transmembrane helix</keyword>
<feature type="region of interest" description="Disordered" evidence="1">
    <location>
        <begin position="184"/>
        <end position="254"/>
    </location>
</feature>
<keyword evidence="4" id="KW-1185">Reference proteome</keyword>
<gene>
    <name evidence="3" type="ORF">B0A48_01720</name>
</gene>
<evidence type="ECO:0000313" key="3">
    <source>
        <dbReference type="EMBL" id="OQO13492.1"/>
    </source>
</evidence>
<dbReference type="InParanoid" id="A0A1V8TQL7"/>
<sequence length="509" mass="54099">MAPATTQMVNAPRDSARVAMKSASLQPNAAMKPATKDASEAKAQSAENGAAPASAAPTSAASAPSPSPAQSQAASNGQGQLSTSEQDFAAWSAKNPPPPPRLSQQSAAAAQPPAPPGPPGSPGDKQCFKSADGSEVCINKTFEHDNTTDVYDQNGSCIHDFHNKYNDQTTGTLAANITGTNVTQAMQHRPPQAGNTVIQGNYYDQDSGYRDTHTEAGNATSAPEYEDHKVDGNRDGKDWEAHSSLPDGTLWNQELHTTNEDKALTDIKNKNGMTDIFHEGQQKADNLQQFHEHHGQAPPGKGDSSVTMHTNTDAHQQSEEHNGGGMHTMHEETSSSGSFNLKLKGDNAWQDKQTAGTNLPKGFTDLKGPDSSGLGLFGRSVEALKTPTQVSHTMSWPSTSSPTGIEMQTVMHQIARGDGHGDSQLIGVHTDPVTGAVTEFYGPGNSEENHGPLVAICWVFAAIVLIVAATLLCVKVHRLRKAMKQQQAVELEEVARQRVVALTKDAEEV</sequence>
<keyword evidence="2" id="KW-0812">Transmembrane</keyword>
<accession>A0A1V8TQL7</accession>
<feature type="compositionally biased region" description="Polar residues" evidence="1">
    <location>
        <begin position="304"/>
        <end position="315"/>
    </location>
</feature>
<dbReference type="AlphaFoldDB" id="A0A1V8TQL7"/>
<feature type="compositionally biased region" description="Pro residues" evidence="1">
    <location>
        <begin position="112"/>
        <end position="121"/>
    </location>
</feature>
<organism evidence="3 4">
    <name type="scientific">Cryoendolithus antarcticus</name>
    <dbReference type="NCBI Taxonomy" id="1507870"/>
    <lineage>
        <taxon>Eukaryota</taxon>
        <taxon>Fungi</taxon>
        <taxon>Dikarya</taxon>
        <taxon>Ascomycota</taxon>
        <taxon>Pezizomycotina</taxon>
        <taxon>Dothideomycetes</taxon>
        <taxon>Dothideomycetidae</taxon>
        <taxon>Cladosporiales</taxon>
        <taxon>Cladosporiaceae</taxon>
        <taxon>Cryoendolithus</taxon>
    </lineage>
</organism>
<feature type="compositionally biased region" description="Low complexity" evidence="1">
    <location>
        <begin position="102"/>
        <end position="111"/>
    </location>
</feature>
<feature type="compositionally biased region" description="Low complexity" evidence="1">
    <location>
        <begin position="43"/>
        <end position="80"/>
    </location>
</feature>
<name>A0A1V8TQL7_9PEZI</name>
<evidence type="ECO:0000313" key="4">
    <source>
        <dbReference type="Proteomes" id="UP000192596"/>
    </source>
</evidence>
<feature type="compositionally biased region" description="Polar residues" evidence="1">
    <location>
        <begin position="193"/>
        <end position="204"/>
    </location>
</feature>
<feature type="transmembrane region" description="Helical" evidence="2">
    <location>
        <begin position="453"/>
        <end position="474"/>
    </location>
</feature>
<keyword evidence="2" id="KW-0472">Membrane</keyword>
<dbReference type="STRING" id="1507870.A0A1V8TQL7"/>
<dbReference type="Proteomes" id="UP000192596">
    <property type="component" value="Unassembled WGS sequence"/>
</dbReference>
<reference evidence="4" key="1">
    <citation type="submission" date="2017-03" db="EMBL/GenBank/DDBJ databases">
        <title>Genomes of endolithic fungi from Antarctica.</title>
        <authorList>
            <person name="Coleine C."/>
            <person name="Masonjones S."/>
            <person name="Stajich J.E."/>
        </authorList>
    </citation>
    <scope>NUCLEOTIDE SEQUENCE [LARGE SCALE GENOMIC DNA]</scope>
    <source>
        <strain evidence="4">CCFEE 5527</strain>
    </source>
</reference>
<dbReference type="EMBL" id="NAJO01000003">
    <property type="protein sequence ID" value="OQO13492.1"/>
    <property type="molecule type" value="Genomic_DNA"/>
</dbReference>
<feature type="compositionally biased region" description="Basic and acidic residues" evidence="1">
    <location>
        <begin position="316"/>
        <end position="333"/>
    </location>
</feature>
<protein>
    <submittedName>
        <fullName evidence="3">Uncharacterized protein</fullName>
    </submittedName>
</protein>
<comment type="caution">
    <text evidence="3">The sequence shown here is derived from an EMBL/GenBank/DDBJ whole genome shotgun (WGS) entry which is preliminary data.</text>
</comment>
<feature type="region of interest" description="Disordered" evidence="1">
    <location>
        <begin position="291"/>
        <end position="343"/>
    </location>
</feature>